<name>A0A2T0B3M7_9CLOT</name>
<reference evidence="2 3" key="1">
    <citation type="submission" date="2018-03" db="EMBL/GenBank/DDBJ databases">
        <title>Genome sequence of Clostridium liquoris DSM 100320.</title>
        <authorList>
            <person name="Poehlein A."/>
            <person name="Daniel R."/>
        </authorList>
    </citation>
    <scope>NUCLEOTIDE SEQUENCE [LARGE SCALE GENOMIC DNA]</scope>
    <source>
        <strain evidence="2 3">DSM 100320</strain>
    </source>
</reference>
<accession>A0A2T0B3M7</accession>
<dbReference type="InterPro" id="IPR036736">
    <property type="entry name" value="ACP-like_sf"/>
</dbReference>
<gene>
    <name evidence="2" type="ORF">CLLI_15830</name>
</gene>
<keyword evidence="3" id="KW-1185">Reference proteome</keyword>
<dbReference type="EMBL" id="PVXO01000044">
    <property type="protein sequence ID" value="PRR78499.1"/>
    <property type="molecule type" value="Genomic_DNA"/>
</dbReference>
<feature type="domain" description="Carrier" evidence="1">
    <location>
        <begin position="1"/>
        <end position="77"/>
    </location>
</feature>
<comment type="caution">
    <text evidence="2">The sequence shown here is derived from an EMBL/GenBank/DDBJ whole genome shotgun (WGS) entry which is preliminary data.</text>
</comment>
<proteinExistence type="predicted"/>
<organism evidence="2 3">
    <name type="scientific">Clostridium liquoris</name>
    <dbReference type="NCBI Taxonomy" id="1289519"/>
    <lineage>
        <taxon>Bacteria</taxon>
        <taxon>Bacillati</taxon>
        <taxon>Bacillota</taxon>
        <taxon>Clostridia</taxon>
        <taxon>Eubacteriales</taxon>
        <taxon>Clostridiaceae</taxon>
        <taxon>Clostridium</taxon>
    </lineage>
</organism>
<dbReference type="OrthoDB" id="5326335at2"/>
<dbReference type="Proteomes" id="UP000239706">
    <property type="component" value="Unassembled WGS sequence"/>
</dbReference>
<dbReference type="InterPro" id="IPR009081">
    <property type="entry name" value="PP-bd_ACP"/>
</dbReference>
<evidence type="ECO:0000313" key="2">
    <source>
        <dbReference type="EMBL" id="PRR78499.1"/>
    </source>
</evidence>
<dbReference type="Gene3D" id="1.10.1200.10">
    <property type="entry name" value="ACP-like"/>
    <property type="match status" value="1"/>
</dbReference>
<dbReference type="SUPFAM" id="SSF47336">
    <property type="entry name" value="ACP-like"/>
    <property type="match status" value="1"/>
</dbReference>
<sequence length="80" mass="9062">MDNIDKLNKILCDVFNIKDDSYTKDELGPDEIKGWDSLAHVDLVTSLEENFGIDIDVIDVSRMYNIGDIKNVLKKYGVAL</sequence>
<dbReference type="AlphaFoldDB" id="A0A2T0B3M7"/>
<dbReference type="RefSeq" id="WP_106063680.1">
    <property type="nucleotide sequence ID" value="NZ_PVXO01000044.1"/>
</dbReference>
<dbReference type="PROSITE" id="PS50075">
    <property type="entry name" value="CARRIER"/>
    <property type="match status" value="1"/>
</dbReference>
<evidence type="ECO:0000259" key="1">
    <source>
        <dbReference type="PROSITE" id="PS50075"/>
    </source>
</evidence>
<protein>
    <submittedName>
        <fullName evidence="2">Acyl carrier protein</fullName>
    </submittedName>
</protein>
<evidence type="ECO:0000313" key="3">
    <source>
        <dbReference type="Proteomes" id="UP000239706"/>
    </source>
</evidence>